<evidence type="ECO:0000256" key="2">
    <source>
        <dbReference type="ARBA" id="ARBA00010333"/>
    </source>
</evidence>
<dbReference type="GO" id="GO:0030313">
    <property type="term" value="C:cell envelope"/>
    <property type="evidence" value="ECO:0007669"/>
    <property type="project" value="UniProtKB-SubCell"/>
</dbReference>
<proteinExistence type="inferred from homology"/>
<keyword evidence="3 5" id="KW-0732">Signal</keyword>
<dbReference type="OrthoDB" id="368476at2"/>
<reference evidence="7 8" key="1">
    <citation type="journal article" date="2015" name="Genome Announc.">
        <title>Draft Genome Sequence of Burkholderia sp. Strain PML1(12), an Ectomycorrhizosphere-Inhabiting Bacterium with Effective Mineral-Weathering Ability.</title>
        <authorList>
            <person name="Uroz S."/>
            <person name="Oger P."/>
        </authorList>
    </citation>
    <scope>NUCLEOTIDE SEQUENCE [LARGE SCALE GENOMIC DNA]</scope>
    <source>
        <strain evidence="8">PML1(12)</strain>
    </source>
</reference>
<feature type="domain" description="Solute-binding protein family 3/N-terminal" evidence="6">
    <location>
        <begin position="35"/>
        <end position="255"/>
    </location>
</feature>
<organism evidence="7 8">
    <name type="scientific">Caballeronia mineralivorans PML1(12)</name>
    <dbReference type="NCBI Taxonomy" id="908627"/>
    <lineage>
        <taxon>Bacteria</taxon>
        <taxon>Pseudomonadati</taxon>
        <taxon>Pseudomonadota</taxon>
        <taxon>Betaproteobacteria</taxon>
        <taxon>Burkholderiales</taxon>
        <taxon>Burkholderiaceae</taxon>
        <taxon>Caballeronia</taxon>
    </lineage>
</organism>
<dbReference type="RefSeq" id="WP_047847851.1">
    <property type="nucleotide sequence ID" value="NZ_AEJF01000108.1"/>
</dbReference>
<dbReference type="Pfam" id="PF00497">
    <property type="entry name" value="SBP_bac_3"/>
    <property type="match status" value="1"/>
</dbReference>
<dbReference type="SMART" id="SM00062">
    <property type="entry name" value="PBPb"/>
    <property type="match status" value="1"/>
</dbReference>
<dbReference type="PATRIC" id="fig|908627.4.peg.3831"/>
<feature type="signal peptide" evidence="5">
    <location>
        <begin position="1"/>
        <end position="23"/>
    </location>
</feature>
<dbReference type="InterPro" id="IPR018313">
    <property type="entry name" value="SBP_3_CS"/>
</dbReference>
<evidence type="ECO:0000256" key="4">
    <source>
        <dbReference type="RuleBase" id="RU003744"/>
    </source>
</evidence>
<protein>
    <submittedName>
        <fullName evidence="7">ABC transporter substrate-binding protein</fullName>
    </submittedName>
</protein>
<evidence type="ECO:0000313" key="7">
    <source>
        <dbReference type="EMBL" id="KLU25004.1"/>
    </source>
</evidence>
<dbReference type="SUPFAM" id="SSF53850">
    <property type="entry name" value="Periplasmic binding protein-like II"/>
    <property type="match status" value="1"/>
</dbReference>
<evidence type="ECO:0000256" key="3">
    <source>
        <dbReference type="ARBA" id="ARBA00022729"/>
    </source>
</evidence>
<dbReference type="InterPro" id="IPR001638">
    <property type="entry name" value="Solute-binding_3/MltF_N"/>
</dbReference>
<dbReference type="PANTHER" id="PTHR35936">
    <property type="entry name" value="MEMBRANE-BOUND LYTIC MUREIN TRANSGLYCOSYLASE F"/>
    <property type="match status" value="1"/>
</dbReference>
<dbReference type="PANTHER" id="PTHR35936:SF19">
    <property type="entry name" value="AMINO-ACID-BINDING PROTEIN YXEM-RELATED"/>
    <property type="match status" value="1"/>
</dbReference>
<comment type="caution">
    <text evidence="7">The sequence shown here is derived from an EMBL/GenBank/DDBJ whole genome shotgun (WGS) entry which is preliminary data.</text>
</comment>
<gene>
    <name evidence="7" type="ORF">EOS_17095</name>
</gene>
<evidence type="ECO:0000313" key="8">
    <source>
        <dbReference type="Proteomes" id="UP000035963"/>
    </source>
</evidence>
<sequence>MKLPTLLKAILLLPLVAASIANAQGQSDGTLTPGNLLVGVDANNKPYTYVEDGKLTGFDVEVLRSVAEKMNLDVDFRIQDFSGLLPSVANRQVDVAAGCIGITDARSKIVDFSDGYLLGILSLAALPHSPVTSNPNSLKGKRIGVVQGTIEDTSADTFIAGAQIVRFPNVNAGFLSLQSRFIDGYLIDKSQQDALAKKYPKIGLISVIDLTATTLIAGFPMHKGNDAFKTKFNAALRAVVADGTWAKLYEEYFPNYPISKALPPGLK</sequence>
<feature type="chain" id="PRO_5005249230" evidence="5">
    <location>
        <begin position="24"/>
        <end position="267"/>
    </location>
</feature>
<dbReference type="EMBL" id="AEJF01000108">
    <property type="protein sequence ID" value="KLU25004.1"/>
    <property type="molecule type" value="Genomic_DNA"/>
</dbReference>
<name>A0A0J1CWQ3_9BURK</name>
<comment type="similarity">
    <text evidence="2 4">Belongs to the bacterial solute-binding protein 3 family.</text>
</comment>
<accession>A0A0J1CWQ3</accession>
<evidence type="ECO:0000256" key="1">
    <source>
        <dbReference type="ARBA" id="ARBA00004196"/>
    </source>
</evidence>
<dbReference type="CDD" id="cd13530">
    <property type="entry name" value="PBP2_peptides_like"/>
    <property type="match status" value="1"/>
</dbReference>
<dbReference type="PROSITE" id="PS01039">
    <property type="entry name" value="SBP_BACTERIAL_3"/>
    <property type="match status" value="1"/>
</dbReference>
<dbReference type="Gene3D" id="3.40.190.10">
    <property type="entry name" value="Periplasmic binding protein-like II"/>
    <property type="match status" value="2"/>
</dbReference>
<evidence type="ECO:0000259" key="6">
    <source>
        <dbReference type="SMART" id="SM00062"/>
    </source>
</evidence>
<dbReference type="AlphaFoldDB" id="A0A0J1CWQ3"/>
<keyword evidence="8" id="KW-1185">Reference proteome</keyword>
<dbReference type="Proteomes" id="UP000035963">
    <property type="component" value="Unassembled WGS sequence"/>
</dbReference>
<comment type="subcellular location">
    <subcellularLocation>
        <location evidence="1">Cell envelope</location>
    </subcellularLocation>
</comment>
<evidence type="ECO:0000256" key="5">
    <source>
        <dbReference type="SAM" id="SignalP"/>
    </source>
</evidence>